<dbReference type="GO" id="GO:0005829">
    <property type="term" value="C:cytosol"/>
    <property type="evidence" value="ECO:0007669"/>
    <property type="project" value="TreeGrafter"/>
</dbReference>
<dbReference type="Pfam" id="PF10193">
    <property type="entry name" value="Telomere_reg-2"/>
    <property type="match status" value="1"/>
</dbReference>
<evidence type="ECO:0000256" key="2">
    <source>
        <dbReference type="SAM" id="MobiDB-lite"/>
    </source>
</evidence>
<dbReference type="FunFam" id="1.25.40.720:FF:000004">
    <property type="entry name" value="WGS project CABT00000000 data, contig 2.6"/>
    <property type="match status" value="1"/>
</dbReference>
<comment type="caution">
    <text evidence="4">The sequence shown here is derived from an EMBL/GenBank/DDBJ whole genome shotgun (WGS) entry which is preliminary data.</text>
</comment>
<keyword evidence="5" id="KW-1185">Reference proteome</keyword>
<dbReference type="Gene3D" id="1.25.40.720">
    <property type="entry name" value="Telomere length regulation protein 2, C-terminal domain"/>
    <property type="match status" value="1"/>
</dbReference>
<dbReference type="Proteomes" id="UP001197093">
    <property type="component" value="Unassembled WGS sequence"/>
</dbReference>
<dbReference type="GO" id="GO:0051879">
    <property type="term" value="F:Hsp90 protein binding"/>
    <property type="evidence" value="ECO:0007669"/>
    <property type="project" value="TreeGrafter"/>
</dbReference>
<feature type="region of interest" description="Disordered" evidence="2">
    <location>
        <begin position="521"/>
        <end position="592"/>
    </location>
</feature>
<dbReference type="GO" id="GO:0042162">
    <property type="term" value="F:telomeric DNA binding"/>
    <property type="evidence" value="ECO:0007669"/>
    <property type="project" value="TreeGrafter"/>
</dbReference>
<feature type="compositionally biased region" description="Basic and acidic residues" evidence="2">
    <location>
        <begin position="28"/>
        <end position="38"/>
    </location>
</feature>
<organism evidence="4 5">
    <name type="scientific">Staphylotrichum longicolle</name>
    <dbReference type="NCBI Taxonomy" id="669026"/>
    <lineage>
        <taxon>Eukaryota</taxon>
        <taxon>Fungi</taxon>
        <taxon>Dikarya</taxon>
        <taxon>Ascomycota</taxon>
        <taxon>Pezizomycotina</taxon>
        <taxon>Sordariomycetes</taxon>
        <taxon>Sordariomycetidae</taxon>
        <taxon>Sordariales</taxon>
        <taxon>Chaetomiaceae</taxon>
        <taxon>Staphylotrichum</taxon>
    </lineage>
</organism>
<accession>A0AAD4I2N7</accession>
<dbReference type="InterPro" id="IPR051970">
    <property type="entry name" value="TEL2_Regulation"/>
</dbReference>
<feature type="region of interest" description="Disordered" evidence="2">
    <location>
        <begin position="28"/>
        <end position="48"/>
    </location>
</feature>
<dbReference type="AlphaFoldDB" id="A0AAD4I2N7"/>
<evidence type="ECO:0000256" key="1">
    <source>
        <dbReference type="ARBA" id="ARBA00006133"/>
    </source>
</evidence>
<sequence>MDELLRPASVIRKAKDNSDGFLQELTLRERSNGAETRSKPQNKTPSTPEDALEILKHEPDYDSLVSALTFLSRHESDGSSFPSIKLPSPLSAQLVHALVSEIVPNYWALLIEDAHQPKNSGLRLLLYCLSSITGINAILVRLRALIQEAKSEATAKAKRPDISLNLGILLELLCRVLQGDGWLLEAWRIATSGQDGPARTRPRLQEMVATFGGGRVVSLAAEAEGIARASDSSKNVGDIWPADSAQYTEWLGRNVVKLVLSDLGPDETKFGSDLFAKALRLGHSEGLIKQLLTELVLKSGADPRRFGILLGNLPQTEQRKVLYSVLKLCSNEHLDKLGRCESEDSKPRISAVAGALGGILGSGENGRRHLVEWLSGSSGAGLGEGVGIRRAVTAVIAQNKDDLVMVLEKSLAQYGDQLYIKHSPMLQQEAHAQVLLLAAGYVHRKSPIKLVLLLRSSIWLNAISNRLGAPHQRARFLGMVVGEALSSLVDKGDKRLNFKMEETDEDEGRWYKGLVEVSDEPGPLEPLFSTRVDTPQRKRESQRKPVQRPAPQPPQTGFIIEELSDEEAPEDDDIVPYAKPDSDAEDSDDDATLVTRNKPKAPVYIRDLIKYLRDTDSYDHQKLALATAPTLIRRKAGYGTEVSEHAEELASLLVGLSDRFEMDNFDELRIQGMIALIIAKPEKMGQWFAKTFFDGDYSISQRASILVVLGLSGRELAGFETSDYAAAAAFPSKTLPERVERLYLNNSSTTQPSSTLKPLPPNALDNIATSLTSSFLAPMAATAADAATGPDAILLHPHLLALYLKTLALLVHAAGPSTLALPQMTAELWRLLLGTPVRAQAVGDLAVTRAVLVGFVALLDVNEGRMREVCEELGREVVEAQEWVADVFGGLRGGDEGGEEEGVNVLAAGVLVRLREGVERWRGVLVGELIGFG</sequence>
<dbReference type="InterPro" id="IPR038528">
    <property type="entry name" value="TEL2_C_sf"/>
</dbReference>
<dbReference type="InterPro" id="IPR019337">
    <property type="entry name" value="Telomere_length_regulation_dom"/>
</dbReference>
<dbReference type="PANTHER" id="PTHR15830">
    <property type="entry name" value="TELOMERE LENGTH REGULATION PROTEIN TEL2 FAMILY MEMBER"/>
    <property type="match status" value="1"/>
</dbReference>
<evidence type="ECO:0000313" key="5">
    <source>
        <dbReference type="Proteomes" id="UP001197093"/>
    </source>
</evidence>
<dbReference type="PANTHER" id="PTHR15830:SF10">
    <property type="entry name" value="TELOMERE LENGTH REGULATION PROTEIN TEL2 HOMOLOG"/>
    <property type="match status" value="1"/>
</dbReference>
<evidence type="ECO:0000313" key="4">
    <source>
        <dbReference type="EMBL" id="KAG7292621.1"/>
    </source>
</evidence>
<evidence type="ECO:0000259" key="3">
    <source>
        <dbReference type="Pfam" id="PF10193"/>
    </source>
</evidence>
<proteinExistence type="inferred from homology"/>
<reference evidence="4" key="1">
    <citation type="submission" date="2023-02" db="EMBL/GenBank/DDBJ databases">
        <authorList>
            <person name="Palmer J.M."/>
        </authorList>
    </citation>
    <scope>NUCLEOTIDE SEQUENCE</scope>
    <source>
        <strain evidence="4">FW57</strain>
    </source>
</reference>
<comment type="similarity">
    <text evidence="1">Belongs to the TEL2 family.</text>
</comment>
<protein>
    <recommendedName>
        <fullName evidence="3">Telomere length regulation protein conserved domain-containing protein</fullName>
    </recommendedName>
</protein>
<gene>
    <name evidence="4" type="ORF">NEMBOFW57_002656</name>
</gene>
<feature type="domain" description="Telomere length regulation protein conserved" evidence="3">
    <location>
        <begin position="602"/>
        <end position="712"/>
    </location>
</feature>
<dbReference type="GO" id="GO:0051083">
    <property type="term" value="P:'de novo' cotranslational protein folding"/>
    <property type="evidence" value="ECO:0007669"/>
    <property type="project" value="TreeGrafter"/>
</dbReference>
<name>A0AAD4I2N7_9PEZI</name>
<feature type="compositionally biased region" description="Basic and acidic residues" evidence="2">
    <location>
        <begin position="534"/>
        <end position="543"/>
    </location>
</feature>
<feature type="compositionally biased region" description="Acidic residues" evidence="2">
    <location>
        <begin position="562"/>
        <end position="574"/>
    </location>
</feature>
<dbReference type="EMBL" id="JAHCVI010000001">
    <property type="protein sequence ID" value="KAG7292621.1"/>
    <property type="molecule type" value="Genomic_DNA"/>
</dbReference>